<dbReference type="Gene3D" id="1.20.1070.10">
    <property type="entry name" value="Rhodopsin 7-helix transmembrane proteins"/>
    <property type="match status" value="1"/>
</dbReference>
<evidence type="ECO:0000313" key="7">
    <source>
        <dbReference type="EMBL" id="ROT77350.1"/>
    </source>
</evidence>
<keyword evidence="3 6" id="KW-1133">Transmembrane helix</keyword>
<dbReference type="OrthoDB" id="5967113at2759"/>
<protein>
    <submittedName>
        <fullName evidence="7">PDF receptor</fullName>
    </submittedName>
</protein>
<evidence type="ECO:0000256" key="2">
    <source>
        <dbReference type="ARBA" id="ARBA00022692"/>
    </source>
</evidence>
<keyword evidence="2 6" id="KW-0812">Transmembrane</keyword>
<reference evidence="7 8" key="2">
    <citation type="submission" date="2019-01" db="EMBL/GenBank/DDBJ databases">
        <title>The decoding of complex shrimp genome reveals the adaptation for benthos swimmer, frequently molting mechanism and breeding impact on genome.</title>
        <authorList>
            <person name="Sun Y."/>
            <person name="Gao Y."/>
            <person name="Yu Y."/>
        </authorList>
    </citation>
    <scope>NUCLEOTIDE SEQUENCE [LARGE SCALE GENOMIC DNA]</scope>
    <source>
        <tissue evidence="7">Muscle</tissue>
    </source>
</reference>
<feature type="region of interest" description="Disordered" evidence="5">
    <location>
        <begin position="1"/>
        <end position="21"/>
    </location>
</feature>
<sequence>MHGRKGSGRGGSSRRRPEDPTEGWTNYTMCFIPELRQLMDKLYASSEEDAKLKMRVASTGRVMETVGLAISLATILVSLVIFSSFRSLRNNRTRIHWHLFVAMKIQLVIRLTLYIDQYIIRSLHSDDYTPTGIDNTVGPKLLRDGSVII</sequence>
<dbReference type="AlphaFoldDB" id="A0A3R7N4X9"/>
<proteinExistence type="predicted"/>
<reference evidence="7 8" key="1">
    <citation type="submission" date="2018-04" db="EMBL/GenBank/DDBJ databases">
        <authorList>
            <person name="Zhang X."/>
            <person name="Yuan J."/>
            <person name="Li F."/>
            <person name="Xiang J."/>
        </authorList>
    </citation>
    <scope>NUCLEOTIDE SEQUENCE [LARGE SCALE GENOMIC DNA]</scope>
    <source>
        <tissue evidence="7">Muscle</tissue>
    </source>
</reference>
<evidence type="ECO:0000256" key="3">
    <source>
        <dbReference type="ARBA" id="ARBA00022989"/>
    </source>
</evidence>
<name>A0A3R7N4X9_PENVA</name>
<accession>A0A3R7N4X9</accession>
<keyword evidence="7" id="KW-0675">Receptor</keyword>
<gene>
    <name evidence="7" type="ORF">C7M84_004006</name>
</gene>
<feature type="transmembrane region" description="Helical" evidence="6">
    <location>
        <begin position="62"/>
        <end position="83"/>
    </location>
</feature>
<comment type="caution">
    <text evidence="7">The sequence shown here is derived from an EMBL/GenBank/DDBJ whole genome shotgun (WGS) entry which is preliminary data.</text>
</comment>
<dbReference type="GO" id="GO:0005886">
    <property type="term" value="C:plasma membrane"/>
    <property type="evidence" value="ECO:0007669"/>
    <property type="project" value="TreeGrafter"/>
</dbReference>
<evidence type="ECO:0000256" key="1">
    <source>
        <dbReference type="ARBA" id="ARBA00004141"/>
    </source>
</evidence>
<dbReference type="PANTHER" id="PTHR45620:SF17">
    <property type="entry name" value="PDF RECEPTOR"/>
    <property type="match status" value="1"/>
</dbReference>
<dbReference type="Proteomes" id="UP000283509">
    <property type="component" value="Unassembled WGS sequence"/>
</dbReference>
<dbReference type="Pfam" id="PF00002">
    <property type="entry name" value="7tm_2"/>
    <property type="match status" value="1"/>
</dbReference>
<evidence type="ECO:0000256" key="4">
    <source>
        <dbReference type="ARBA" id="ARBA00023136"/>
    </source>
</evidence>
<dbReference type="InterPro" id="IPR000832">
    <property type="entry name" value="GPCR_2_secretin-like"/>
</dbReference>
<evidence type="ECO:0000256" key="5">
    <source>
        <dbReference type="SAM" id="MobiDB-lite"/>
    </source>
</evidence>
<keyword evidence="4 6" id="KW-0472">Membrane</keyword>
<keyword evidence="8" id="KW-1185">Reference proteome</keyword>
<dbReference type="GO" id="GO:0008528">
    <property type="term" value="F:G protein-coupled peptide receptor activity"/>
    <property type="evidence" value="ECO:0007669"/>
    <property type="project" value="TreeGrafter"/>
</dbReference>
<dbReference type="PANTHER" id="PTHR45620">
    <property type="entry name" value="PDF RECEPTOR-LIKE PROTEIN-RELATED"/>
    <property type="match status" value="1"/>
</dbReference>
<evidence type="ECO:0000256" key="6">
    <source>
        <dbReference type="SAM" id="Phobius"/>
    </source>
</evidence>
<organism evidence="7 8">
    <name type="scientific">Penaeus vannamei</name>
    <name type="common">Whiteleg shrimp</name>
    <name type="synonym">Litopenaeus vannamei</name>
    <dbReference type="NCBI Taxonomy" id="6689"/>
    <lineage>
        <taxon>Eukaryota</taxon>
        <taxon>Metazoa</taxon>
        <taxon>Ecdysozoa</taxon>
        <taxon>Arthropoda</taxon>
        <taxon>Crustacea</taxon>
        <taxon>Multicrustacea</taxon>
        <taxon>Malacostraca</taxon>
        <taxon>Eumalacostraca</taxon>
        <taxon>Eucarida</taxon>
        <taxon>Decapoda</taxon>
        <taxon>Dendrobranchiata</taxon>
        <taxon>Penaeoidea</taxon>
        <taxon>Penaeidae</taxon>
        <taxon>Penaeus</taxon>
    </lineage>
</organism>
<evidence type="ECO:0000313" key="8">
    <source>
        <dbReference type="Proteomes" id="UP000283509"/>
    </source>
</evidence>
<comment type="subcellular location">
    <subcellularLocation>
        <location evidence="1">Membrane</location>
        <topology evidence="1">Multi-pass membrane protein</topology>
    </subcellularLocation>
</comment>
<dbReference type="PRINTS" id="PR00249">
    <property type="entry name" value="GPCRSECRETIN"/>
</dbReference>
<dbReference type="STRING" id="6689.A0A3R7N4X9"/>
<dbReference type="InterPro" id="IPR050332">
    <property type="entry name" value="GPCR_2"/>
</dbReference>
<dbReference type="GO" id="GO:0007188">
    <property type="term" value="P:adenylate cyclase-modulating G protein-coupled receptor signaling pathway"/>
    <property type="evidence" value="ECO:0007669"/>
    <property type="project" value="TreeGrafter"/>
</dbReference>
<dbReference type="EMBL" id="QCYY01001535">
    <property type="protein sequence ID" value="ROT77350.1"/>
    <property type="molecule type" value="Genomic_DNA"/>
</dbReference>